<evidence type="ECO:0000313" key="4">
    <source>
        <dbReference type="EMBL" id="VFJ97014.1"/>
    </source>
</evidence>
<dbReference type="EMBL" id="CAADFI010000009">
    <property type="protein sequence ID" value="VFJ90353.1"/>
    <property type="molecule type" value="Genomic_DNA"/>
</dbReference>
<dbReference type="SUPFAM" id="SSF49265">
    <property type="entry name" value="Fibronectin type III"/>
    <property type="match status" value="1"/>
</dbReference>
<dbReference type="SMART" id="SM00060">
    <property type="entry name" value="FN3"/>
    <property type="match status" value="1"/>
</dbReference>
<dbReference type="InterPro" id="IPR003961">
    <property type="entry name" value="FN3_dom"/>
</dbReference>
<feature type="domain" description="Fibronectin type-III" evidence="1">
    <location>
        <begin position="115"/>
        <end position="203"/>
    </location>
</feature>
<name>A0A450UWU6_9GAMM</name>
<evidence type="ECO:0000259" key="1">
    <source>
        <dbReference type="PROSITE" id="PS50853"/>
    </source>
</evidence>
<dbReference type="CDD" id="cd00063">
    <property type="entry name" value="FN3"/>
    <property type="match status" value="1"/>
</dbReference>
<dbReference type="Pfam" id="PF00041">
    <property type="entry name" value="fn3"/>
    <property type="match status" value="1"/>
</dbReference>
<dbReference type="InterPro" id="IPR036116">
    <property type="entry name" value="FN3_sf"/>
</dbReference>
<protein>
    <submittedName>
        <fullName evidence="4">Fibronectin type III domain-containing protein</fullName>
    </submittedName>
</protein>
<evidence type="ECO:0000313" key="2">
    <source>
        <dbReference type="EMBL" id="VFJ88797.1"/>
    </source>
</evidence>
<evidence type="ECO:0000313" key="3">
    <source>
        <dbReference type="EMBL" id="VFJ90353.1"/>
    </source>
</evidence>
<organism evidence="4">
    <name type="scientific">Candidatus Kentrum eta</name>
    <dbReference type="NCBI Taxonomy" id="2126337"/>
    <lineage>
        <taxon>Bacteria</taxon>
        <taxon>Pseudomonadati</taxon>
        <taxon>Pseudomonadota</taxon>
        <taxon>Gammaproteobacteria</taxon>
        <taxon>Candidatus Kentrum</taxon>
    </lineage>
</organism>
<accession>A0A450UWU6</accession>
<gene>
    <name evidence="2" type="ORF">BECKH772A_GA0070896_100119</name>
    <name evidence="3" type="ORF">BECKH772B_GA0070898_1000911</name>
    <name evidence="4" type="ORF">BECKH772C_GA0070978_100109</name>
</gene>
<dbReference type="InterPro" id="IPR013783">
    <property type="entry name" value="Ig-like_fold"/>
</dbReference>
<sequence>MAKFPKEEAKILTLAREMLDGLDANTDIYPNPTVATTEFEAILDRCVKAREAAIAAHAVAEEATSAKNRAMTSLIEVMRSEIRYAENETHFDDAKLKLIGWSGRKARSHLAAPGQVGSLSVSHQGPGKITLAWKKPMDGGAVAAYKVLRRERAAGDDWMDAGVATERTIHLSGQERGRELEYCVVAINKAGPGEASNSVTVVL</sequence>
<dbReference type="AlphaFoldDB" id="A0A450UWU6"/>
<proteinExistence type="predicted"/>
<dbReference type="EMBL" id="CAADFJ010000010">
    <property type="protein sequence ID" value="VFJ97014.1"/>
    <property type="molecule type" value="Genomic_DNA"/>
</dbReference>
<dbReference type="PROSITE" id="PS50853">
    <property type="entry name" value="FN3"/>
    <property type="match status" value="1"/>
</dbReference>
<dbReference type="EMBL" id="CAADFG010000011">
    <property type="protein sequence ID" value="VFJ88797.1"/>
    <property type="molecule type" value="Genomic_DNA"/>
</dbReference>
<dbReference type="Gene3D" id="2.60.40.10">
    <property type="entry name" value="Immunoglobulins"/>
    <property type="match status" value="1"/>
</dbReference>
<reference evidence="4" key="1">
    <citation type="submission" date="2019-02" db="EMBL/GenBank/DDBJ databases">
        <authorList>
            <person name="Gruber-Vodicka R. H."/>
            <person name="Seah K. B. B."/>
        </authorList>
    </citation>
    <scope>NUCLEOTIDE SEQUENCE</scope>
    <source>
        <strain evidence="4">BECK_SA2B12</strain>
        <strain evidence="2">BECK_SA2B15</strain>
        <strain evidence="3">BECK_SA2B20</strain>
    </source>
</reference>